<proteinExistence type="predicted"/>
<evidence type="ECO:0000313" key="1">
    <source>
        <dbReference type="EMBL" id="TWT63053.1"/>
    </source>
</evidence>
<gene>
    <name evidence="1" type="ORF">Pan54_38040</name>
</gene>
<keyword evidence="2" id="KW-1185">Reference proteome</keyword>
<name>A0A5C5XKY1_9PLAN</name>
<protein>
    <submittedName>
        <fullName evidence="1">Uncharacterized protein</fullName>
    </submittedName>
</protein>
<evidence type="ECO:0000313" key="2">
    <source>
        <dbReference type="Proteomes" id="UP000316095"/>
    </source>
</evidence>
<comment type="caution">
    <text evidence="1">The sequence shown here is derived from an EMBL/GenBank/DDBJ whole genome shotgun (WGS) entry which is preliminary data.</text>
</comment>
<dbReference type="EMBL" id="SJPG01000001">
    <property type="protein sequence ID" value="TWT63053.1"/>
    <property type="molecule type" value="Genomic_DNA"/>
</dbReference>
<accession>A0A5C5XKY1</accession>
<sequence>MIYRVPLMICLCLAIICMNAFYSKGREISAKPKNTEKVEVIVLEYCRRISSIRKDYKAEPVNSSKTVPDALQEHWSKVLSEGYPLFRNMMQEMEGNEDAAMKIYIREMMNSTSQDSIRLLMASEDIVMPLANFAPYDNNRDKQNRIAYRFQIAAAKVELEFIKSNPNLLAEIYRIAAWRSVFLTRQDRLIRSGTFSYRELVYGEQAESKYHFYDTDAYLWYLRNFLLLCVATGREDLIPENLSEPTKQNANLMTLWEMWFIVHRSDLISSPGGCCWKLIDSPLLSPRNGNSKPEDADKDLPALNHLPLTPFKNWQGVFPVQPVAEHPLCT</sequence>
<dbReference type="Proteomes" id="UP000316095">
    <property type="component" value="Unassembled WGS sequence"/>
</dbReference>
<organism evidence="1 2">
    <name type="scientific">Rubinisphaera italica</name>
    <dbReference type="NCBI Taxonomy" id="2527969"/>
    <lineage>
        <taxon>Bacteria</taxon>
        <taxon>Pseudomonadati</taxon>
        <taxon>Planctomycetota</taxon>
        <taxon>Planctomycetia</taxon>
        <taxon>Planctomycetales</taxon>
        <taxon>Planctomycetaceae</taxon>
        <taxon>Rubinisphaera</taxon>
    </lineage>
</organism>
<dbReference type="AlphaFoldDB" id="A0A5C5XKY1"/>
<reference evidence="1 2" key="1">
    <citation type="submission" date="2019-02" db="EMBL/GenBank/DDBJ databases">
        <title>Deep-cultivation of Planctomycetes and their phenomic and genomic characterization uncovers novel biology.</title>
        <authorList>
            <person name="Wiegand S."/>
            <person name="Jogler M."/>
            <person name="Boedeker C."/>
            <person name="Pinto D."/>
            <person name="Vollmers J."/>
            <person name="Rivas-Marin E."/>
            <person name="Kohn T."/>
            <person name="Peeters S.H."/>
            <person name="Heuer A."/>
            <person name="Rast P."/>
            <person name="Oberbeckmann S."/>
            <person name="Bunk B."/>
            <person name="Jeske O."/>
            <person name="Meyerdierks A."/>
            <person name="Storesund J.E."/>
            <person name="Kallscheuer N."/>
            <person name="Luecker S."/>
            <person name="Lage O.M."/>
            <person name="Pohl T."/>
            <person name="Merkel B.J."/>
            <person name="Hornburger P."/>
            <person name="Mueller R.-W."/>
            <person name="Bruemmer F."/>
            <person name="Labrenz M."/>
            <person name="Spormann A.M."/>
            <person name="Op Den Camp H."/>
            <person name="Overmann J."/>
            <person name="Amann R."/>
            <person name="Jetten M.S.M."/>
            <person name="Mascher T."/>
            <person name="Medema M.H."/>
            <person name="Devos D.P."/>
            <person name="Kaster A.-K."/>
            <person name="Ovreas L."/>
            <person name="Rohde M."/>
            <person name="Galperin M.Y."/>
            <person name="Jogler C."/>
        </authorList>
    </citation>
    <scope>NUCLEOTIDE SEQUENCE [LARGE SCALE GENOMIC DNA]</scope>
    <source>
        <strain evidence="1 2">Pan54</strain>
    </source>
</reference>